<evidence type="ECO:0000313" key="1">
    <source>
        <dbReference type="EMBL" id="MDG0794365.1"/>
    </source>
</evidence>
<keyword evidence="2" id="KW-1185">Reference proteome</keyword>
<accession>A0A9X4KM20</accession>
<organism evidence="1 2">
    <name type="scientific">Cohnella ginsengisoli</name>
    <dbReference type="NCBI Taxonomy" id="425004"/>
    <lineage>
        <taxon>Bacteria</taxon>
        <taxon>Bacillati</taxon>
        <taxon>Bacillota</taxon>
        <taxon>Bacilli</taxon>
        <taxon>Bacillales</taxon>
        <taxon>Paenibacillaceae</taxon>
        <taxon>Cohnella</taxon>
    </lineage>
</organism>
<name>A0A9X4KM20_9BACL</name>
<gene>
    <name evidence="1" type="ORF">OMP38_28650</name>
</gene>
<protein>
    <submittedName>
        <fullName evidence="1">Uncharacterized protein</fullName>
    </submittedName>
</protein>
<proteinExistence type="predicted"/>
<evidence type="ECO:0000313" key="2">
    <source>
        <dbReference type="Proteomes" id="UP001153387"/>
    </source>
</evidence>
<dbReference type="Proteomes" id="UP001153387">
    <property type="component" value="Unassembled WGS sequence"/>
</dbReference>
<dbReference type="AlphaFoldDB" id="A0A9X4KM20"/>
<reference evidence="1 2" key="1">
    <citation type="submission" date="2022-10" db="EMBL/GenBank/DDBJ databases">
        <title>Comparative genomic analysis of Cohnella hashimotonis sp. nov., isolated from the International Space Station.</title>
        <authorList>
            <person name="Simpson A."/>
            <person name="Venkateswaran K."/>
        </authorList>
    </citation>
    <scope>NUCLEOTIDE SEQUENCE [LARGE SCALE GENOMIC DNA]</scope>
    <source>
        <strain evidence="1 2">DSM 18997</strain>
    </source>
</reference>
<dbReference type="EMBL" id="JAPDHZ010000006">
    <property type="protein sequence ID" value="MDG0794365.1"/>
    <property type="molecule type" value="Genomic_DNA"/>
</dbReference>
<sequence>MLPDQLPERLFADLEELGLGGGHGGRAARLAGQERHLAEHVSLAQHRQRPPRAFFRLYVERDLPAQHDVHAVPRVARAEQRLVRPQRAPLQAPEDLGQVHVGQPFKQRDIRYVHMHTST</sequence>
<comment type="caution">
    <text evidence="1">The sequence shown here is derived from an EMBL/GenBank/DDBJ whole genome shotgun (WGS) entry which is preliminary data.</text>
</comment>